<keyword evidence="1" id="KW-0732">Signal</keyword>
<dbReference type="Gene3D" id="1.10.238.20">
    <property type="entry name" value="Pheromone/general odorant binding protein domain"/>
    <property type="match status" value="1"/>
</dbReference>
<dbReference type="EMBL" id="KX298768">
    <property type="protein sequence ID" value="APC94285.1"/>
    <property type="molecule type" value="mRNA"/>
</dbReference>
<accession>A0A1J0KKN5</accession>
<organism evidence="2">
    <name type="scientific">Pyrrhalta aenescens</name>
    <dbReference type="NCBI Taxonomy" id="281545"/>
    <lineage>
        <taxon>Eukaryota</taxon>
        <taxon>Metazoa</taxon>
        <taxon>Ecdysozoa</taxon>
        <taxon>Arthropoda</taxon>
        <taxon>Hexapoda</taxon>
        <taxon>Insecta</taxon>
        <taxon>Pterygota</taxon>
        <taxon>Neoptera</taxon>
        <taxon>Endopterygota</taxon>
        <taxon>Coleoptera</taxon>
        <taxon>Polyphaga</taxon>
        <taxon>Cucujiformia</taxon>
        <taxon>Chrysomeloidea</taxon>
        <taxon>Chrysomelidae</taxon>
        <taxon>Galerucinae</taxon>
        <taxon>Coelomerites</taxon>
        <taxon>Pyrrhalta</taxon>
    </lineage>
</organism>
<dbReference type="InterPro" id="IPR006170">
    <property type="entry name" value="PBP/GOBP"/>
</dbReference>
<sequence>MIKFSILVTIAAICVCTSMAQKGSFVACLQESGLPEDFSKFGSPDSKEVNCFVKCMMTKMGEIDEEGNVLMDKIEENLANIKIPDTAKDNLRKCLSAIDKIGKCEDSKKVTECWTSLFK</sequence>
<evidence type="ECO:0000256" key="1">
    <source>
        <dbReference type="SAM" id="SignalP"/>
    </source>
</evidence>
<dbReference type="Pfam" id="PF01395">
    <property type="entry name" value="PBP_GOBP"/>
    <property type="match status" value="1"/>
</dbReference>
<feature type="signal peptide" evidence="1">
    <location>
        <begin position="1"/>
        <end position="20"/>
    </location>
</feature>
<dbReference type="SMART" id="SM00708">
    <property type="entry name" value="PhBP"/>
    <property type="match status" value="1"/>
</dbReference>
<dbReference type="AlphaFoldDB" id="A0A1J0KKN5"/>
<dbReference type="CDD" id="cd23992">
    <property type="entry name" value="PBP_GOBP"/>
    <property type="match status" value="1"/>
</dbReference>
<dbReference type="InterPro" id="IPR036728">
    <property type="entry name" value="PBP_GOBP_sf"/>
</dbReference>
<proteinExistence type="evidence at transcript level"/>
<protein>
    <submittedName>
        <fullName evidence="2">Odorant-binding protein 29</fullName>
    </submittedName>
</protein>
<dbReference type="GO" id="GO:0005549">
    <property type="term" value="F:odorant binding"/>
    <property type="evidence" value="ECO:0007669"/>
    <property type="project" value="InterPro"/>
</dbReference>
<name>A0A1J0KKN5_9CUCU</name>
<dbReference type="SUPFAM" id="SSF47565">
    <property type="entry name" value="Insect pheromone/odorant-binding proteins"/>
    <property type="match status" value="1"/>
</dbReference>
<evidence type="ECO:0000313" key="2">
    <source>
        <dbReference type="EMBL" id="APC94285.1"/>
    </source>
</evidence>
<reference evidence="2" key="1">
    <citation type="journal article" date="2016" name="Insect Biochem. Mol. Biol.">
        <title>Comparative transcriptome analysis of chemosensory genes in two sister leaf beetles provides insights into chemosensory speciation.</title>
        <authorList>
            <person name="Zhang B."/>
            <person name="Zhang W."/>
            <person name="Nie R.E."/>
            <person name="Li W.Z."/>
            <person name="Segraves K.A."/>
            <person name="Yang X.K."/>
            <person name="Xue H.J."/>
        </authorList>
    </citation>
    <scope>NUCLEOTIDE SEQUENCE</scope>
</reference>
<feature type="chain" id="PRO_5009613875" evidence="1">
    <location>
        <begin position="21"/>
        <end position="119"/>
    </location>
</feature>